<proteinExistence type="predicted"/>
<dbReference type="Pfam" id="PF00135">
    <property type="entry name" value="COesterase"/>
    <property type="match status" value="1"/>
</dbReference>
<reference evidence="2 3" key="1">
    <citation type="submission" date="2024-07" db="EMBL/GenBank/DDBJ databases">
        <title>Section-level genome sequencing and comparative genomics of Aspergillus sections Usti and Cavernicolus.</title>
        <authorList>
            <consortium name="Lawrence Berkeley National Laboratory"/>
            <person name="Nybo J.L."/>
            <person name="Vesth T.C."/>
            <person name="Theobald S."/>
            <person name="Frisvad J.C."/>
            <person name="Larsen T.O."/>
            <person name="Kjaerboelling I."/>
            <person name="Rothschild-Mancinelli K."/>
            <person name="Lyhne E.K."/>
            <person name="Kogle M.E."/>
            <person name="Barry K."/>
            <person name="Clum A."/>
            <person name="Na H."/>
            <person name="Ledsgaard L."/>
            <person name="Lin J."/>
            <person name="Lipzen A."/>
            <person name="Kuo A."/>
            <person name="Riley R."/>
            <person name="Mondo S."/>
            <person name="LaButti K."/>
            <person name="Haridas S."/>
            <person name="Pangalinan J."/>
            <person name="Salamov A.A."/>
            <person name="Simmons B.A."/>
            <person name="Magnuson J.K."/>
            <person name="Chen J."/>
            <person name="Drula E."/>
            <person name="Henrissat B."/>
            <person name="Wiebenga A."/>
            <person name="Lubbers R.J."/>
            <person name="Gomes A.C."/>
            <person name="Makela M.R."/>
            <person name="Stajich J."/>
            <person name="Grigoriev I.V."/>
            <person name="Mortensen U.H."/>
            <person name="De vries R.P."/>
            <person name="Baker S.E."/>
            <person name="Andersen M.R."/>
        </authorList>
    </citation>
    <scope>NUCLEOTIDE SEQUENCE [LARGE SCALE GENOMIC DNA]</scope>
    <source>
        <strain evidence="2 3">CBS 600.67</strain>
    </source>
</reference>
<keyword evidence="3" id="KW-1185">Reference proteome</keyword>
<organism evidence="2 3">
    <name type="scientific">Aspergillus cavernicola</name>
    <dbReference type="NCBI Taxonomy" id="176166"/>
    <lineage>
        <taxon>Eukaryota</taxon>
        <taxon>Fungi</taxon>
        <taxon>Dikarya</taxon>
        <taxon>Ascomycota</taxon>
        <taxon>Pezizomycotina</taxon>
        <taxon>Eurotiomycetes</taxon>
        <taxon>Eurotiomycetidae</taxon>
        <taxon>Eurotiales</taxon>
        <taxon>Aspergillaceae</taxon>
        <taxon>Aspergillus</taxon>
        <taxon>Aspergillus subgen. Nidulantes</taxon>
    </lineage>
</organism>
<dbReference type="Proteomes" id="UP001610335">
    <property type="component" value="Unassembled WGS sequence"/>
</dbReference>
<gene>
    <name evidence="2" type="ORF">BDW59DRAFT_162757</name>
</gene>
<evidence type="ECO:0000259" key="1">
    <source>
        <dbReference type="Pfam" id="PF00135"/>
    </source>
</evidence>
<protein>
    <recommendedName>
        <fullName evidence="1">Carboxylesterase type B domain-containing protein</fullName>
    </recommendedName>
</protein>
<evidence type="ECO:0000313" key="2">
    <source>
        <dbReference type="EMBL" id="KAL2823977.1"/>
    </source>
</evidence>
<name>A0ABR4IAJ6_9EURO</name>
<dbReference type="SUPFAM" id="SSF53474">
    <property type="entry name" value="alpha/beta-Hydrolases"/>
    <property type="match status" value="1"/>
</dbReference>
<dbReference type="Gene3D" id="3.40.50.1820">
    <property type="entry name" value="alpha/beta hydrolase"/>
    <property type="match status" value="1"/>
</dbReference>
<sequence length="165" mass="18097">MKHDAEFTCPSLYTAQMNHKYSNPNTANYLFSLNHTIFASAYADANASYLEVSHFSGIPYVFNQAKKQGFAQLASAEDIKLSSEMSCSWASFAAFGDPSQGNGTISDWLVMVNSSSTSKGEYDLQVIGGPGDGIWKIGNAQGSYEDLAIRCAFWISEEVFTELRI</sequence>
<dbReference type="InterPro" id="IPR002018">
    <property type="entry name" value="CarbesteraseB"/>
</dbReference>
<feature type="domain" description="Carboxylesterase type B" evidence="1">
    <location>
        <begin position="3"/>
        <end position="111"/>
    </location>
</feature>
<dbReference type="EMBL" id="JBFXLS010000047">
    <property type="protein sequence ID" value="KAL2823977.1"/>
    <property type="molecule type" value="Genomic_DNA"/>
</dbReference>
<dbReference type="InterPro" id="IPR029058">
    <property type="entry name" value="AB_hydrolase_fold"/>
</dbReference>
<evidence type="ECO:0000313" key="3">
    <source>
        <dbReference type="Proteomes" id="UP001610335"/>
    </source>
</evidence>
<accession>A0ABR4IAJ6</accession>
<comment type="caution">
    <text evidence="2">The sequence shown here is derived from an EMBL/GenBank/DDBJ whole genome shotgun (WGS) entry which is preliminary data.</text>
</comment>